<evidence type="ECO:0000256" key="1">
    <source>
        <dbReference type="SAM" id="MobiDB-lite"/>
    </source>
</evidence>
<dbReference type="RefSeq" id="WP_205383717.1">
    <property type="nucleotide sequence ID" value="NZ_JAFFZS010000010.1"/>
</dbReference>
<proteinExistence type="predicted"/>
<dbReference type="Proteomes" id="UP000788262">
    <property type="component" value="Unassembled WGS sequence"/>
</dbReference>
<protein>
    <submittedName>
        <fullName evidence="2">Uncharacterized protein</fullName>
    </submittedName>
</protein>
<organism evidence="2 3">
    <name type="scientific">Streptomyces actuosus</name>
    <dbReference type="NCBI Taxonomy" id="1885"/>
    <lineage>
        <taxon>Bacteria</taxon>
        <taxon>Bacillati</taxon>
        <taxon>Actinomycetota</taxon>
        <taxon>Actinomycetes</taxon>
        <taxon>Kitasatosporales</taxon>
        <taxon>Streptomycetaceae</taxon>
        <taxon>Streptomyces</taxon>
    </lineage>
</organism>
<evidence type="ECO:0000313" key="3">
    <source>
        <dbReference type="Proteomes" id="UP000788262"/>
    </source>
</evidence>
<gene>
    <name evidence="2" type="ORF">JS756_15670</name>
</gene>
<comment type="caution">
    <text evidence="2">The sequence shown here is derived from an EMBL/GenBank/DDBJ whole genome shotgun (WGS) entry which is preliminary data.</text>
</comment>
<evidence type="ECO:0000313" key="2">
    <source>
        <dbReference type="EMBL" id="MBN0045519.1"/>
    </source>
</evidence>
<reference evidence="2 3" key="1">
    <citation type="submission" date="2021-02" db="EMBL/GenBank/DDBJ databases">
        <title>Whole genome sequencing of Streptomyces actuosus VRA1.</title>
        <authorList>
            <person name="Sen G."/>
            <person name="Sen A."/>
        </authorList>
    </citation>
    <scope>NUCLEOTIDE SEQUENCE [LARGE SCALE GENOMIC DNA]</scope>
    <source>
        <strain evidence="2 3">VRA1</strain>
    </source>
</reference>
<feature type="compositionally biased region" description="Basic and acidic residues" evidence="1">
    <location>
        <begin position="46"/>
        <end position="66"/>
    </location>
</feature>
<feature type="region of interest" description="Disordered" evidence="1">
    <location>
        <begin position="1"/>
        <end position="76"/>
    </location>
</feature>
<sequence length="76" mass="8149">MPAHSIVAASPGGRIRYGTGPDAAEALPTVIHRSTSSLAPARRRRAVDQRRRTDTHDSDRGGEFRTGRGTARRAGV</sequence>
<keyword evidence="3" id="KW-1185">Reference proteome</keyword>
<dbReference type="EMBL" id="JAFFZS010000010">
    <property type="protein sequence ID" value="MBN0045519.1"/>
    <property type="molecule type" value="Genomic_DNA"/>
</dbReference>
<name>A0ABS2VQX7_STRAS</name>
<accession>A0ABS2VQX7</accession>
<feature type="compositionally biased region" description="Low complexity" evidence="1">
    <location>
        <begin position="67"/>
        <end position="76"/>
    </location>
</feature>